<dbReference type="AlphaFoldDB" id="A0A918LIW1"/>
<protein>
    <submittedName>
        <fullName evidence="1">Uncharacterized protein</fullName>
    </submittedName>
</protein>
<gene>
    <name evidence="1" type="ORF">GCM10010171_56260</name>
</gene>
<keyword evidence="2" id="KW-1185">Reference proteome</keyword>
<evidence type="ECO:0000313" key="2">
    <source>
        <dbReference type="Proteomes" id="UP000660680"/>
    </source>
</evidence>
<dbReference type="Proteomes" id="UP000660680">
    <property type="component" value="Unassembled WGS sequence"/>
</dbReference>
<proteinExistence type="predicted"/>
<accession>A0A918LIW1</accession>
<sequence>MSYPWLEVADRRLRKLDRHSSMTSNQLRVKVARRFQSASPRKAEREDRVIIRCITQSLSVPVVDHLWHLFRDG</sequence>
<reference evidence="1" key="1">
    <citation type="journal article" date="2014" name="Int. J. Syst. Evol. Microbiol.">
        <title>Complete genome sequence of Corynebacterium casei LMG S-19264T (=DSM 44701T), isolated from a smear-ripened cheese.</title>
        <authorList>
            <consortium name="US DOE Joint Genome Institute (JGI-PGF)"/>
            <person name="Walter F."/>
            <person name="Albersmeier A."/>
            <person name="Kalinowski J."/>
            <person name="Ruckert C."/>
        </authorList>
    </citation>
    <scope>NUCLEOTIDE SEQUENCE</scope>
    <source>
        <strain evidence="1">JCM 3276</strain>
    </source>
</reference>
<name>A0A918LIW1_9PSEU</name>
<reference evidence="1" key="2">
    <citation type="submission" date="2020-09" db="EMBL/GenBank/DDBJ databases">
        <authorList>
            <person name="Sun Q."/>
            <person name="Ohkuma M."/>
        </authorList>
    </citation>
    <scope>NUCLEOTIDE SEQUENCE</scope>
    <source>
        <strain evidence="1">JCM 3276</strain>
    </source>
</reference>
<dbReference type="EMBL" id="BMRB01000007">
    <property type="protein sequence ID" value="GGS53903.1"/>
    <property type="molecule type" value="Genomic_DNA"/>
</dbReference>
<evidence type="ECO:0000313" key="1">
    <source>
        <dbReference type="EMBL" id="GGS53903.1"/>
    </source>
</evidence>
<organism evidence="1 2">
    <name type="scientific">Actinokineospora fastidiosa</name>
    <dbReference type="NCBI Taxonomy" id="1816"/>
    <lineage>
        <taxon>Bacteria</taxon>
        <taxon>Bacillati</taxon>
        <taxon>Actinomycetota</taxon>
        <taxon>Actinomycetes</taxon>
        <taxon>Pseudonocardiales</taxon>
        <taxon>Pseudonocardiaceae</taxon>
        <taxon>Actinokineospora</taxon>
    </lineage>
</organism>
<comment type="caution">
    <text evidence="1">The sequence shown here is derived from an EMBL/GenBank/DDBJ whole genome shotgun (WGS) entry which is preliminary data.</text>
</comment>